<feature type="transmembrane region" description="Helical" evidence="6">
    <location>
        <begin position="263"/>
        <end position="281"/>
    </location>
</feature>
<evidence type="ECO:0000256" key="4">
    <source>
        <dbReference type="ARBA" id="ARBA00022989"/>
    </source>
</evidence>
<dbReference type="Pfam" id="PF07690">
    <property type="entry name" value="MFS_1"/>
    <property type="match status" value="1"/>
</dbReference>
<dbReference type="Proteomes" id="UP001165124">
    <property type="component" value="Unassembled WGS sequence"/>
</dbReference>
<feature type="transmembrane region" description="Helical" evidence="6">
    <location>
        <begin position="287"/>
        <end position="308"/>
    </location>
</feature>
<dbReference type="InterPro" id="IPR050189">
    <property type="entry name" value="MFS_Efflux_Transporters"/>
</dbReference>
<keyword evidence="9" id="KW-1185">Reference proteome</keyword>
<dbReference type="SUPFAM" id="SSF103473">
    <property type="entry name" value="MFS general substrate transporter"/>
    <property type="match status" value="1"/>
</dbReference>
<feature type="transmembrane region" description="Helical" evidence="6">
    <location>
        <begin position="124"/>
        <end position="145"/>
    </location>
</feature>
<dbReference type="CDD" id="cd17324">
    <property type="entry name" value="MFS_NepI_like"/>
    <property type="match status" value="1"/>
</dbReference>
<dbReference type="PANTHER" id="PTHR43124">
    <property type="entry name" value="PURINE EFFLUX PUMP PBUE"/>
    <property type="match status" value="1"/>
</dbReference>
<dbReference type="PANTHER" id="PTHR43124:SF3">
    <property type="entry name" value="CHLORAMPHENICOL EFFLUX PUMP RV0191"/>
    <property type="match status" value="1"/>
</dbReference>
<keyword evidence="5 6" id="KW-0472">Membrane</keyword>
<evidence type="ECO:0000313" key="8">
    <source>
        <dbReference type="EMBL" id="GLW66425.1"/>
    </source>
</evidence>
<keyword evidence="2" id="KW-1003">Cell membrane</keyword>
<comment type="caution">
    <text evidence="8">The sequence shown here is derived from an EMBL/GenBank/DDBJ whole genome shotgun (WGS) entry which is preliminary data.</text>
</comment>
<feature type="transmembrane region" description="Helical" evidence="6">
    <location>
        <begin position="90"/>
        <end position="112"/>
    </location>
</feature>
<proteinExistence type="predicted"/>
<evidence type="ECO:0000256" key="6">
    <source>
        <dbReference type="SAM" id="Phobius"/>
    </source>
</evidence>
<dbReference type="InterPro" id="IPR011701">
    <property type="entry name" value="MFS"/>
</dbReference>
<feature type="transmembrane region" description="Helical" evidence="6">
    <location>
        <begin position="197"/>
        <end position="218"/>
    </location>
</feature>
<keyword evidence="4 6" id="KW-1133">Transmembrane helix</keyword>
<feature type="transmembrane region" description="Helical" evidence="6">
    <location>
        <begin position="346"/>
        <end position="367"/>
    </location>
</feature>
<keyword evidence="3 6" id="KW-0812">Transmembrane</keyword>
<dbReference type="GO" id="GO:0005886">
    <property type="term" value="C:plasma membrane"/>
    <property type="evidence" value="ECO:0007669"/>
    <property type="project" value="UniProtKB-SubCell"/>
</dbReference>
<evidence type="ECO:0000256" key="1">
    <source>
        <dbReference type="ARBA" id="ARBA00004651"/>
    </source>
</evidence>
<sequence length="373" mass="36858">MAVALSVFALMTSELLPVGLLTPIGAGLGVSNGAAGQMLTVPGLVAAVAAPVLTVTAARVDRRVLLAALAALLAVANLVCAAAPHFAVLLAARLAIGVCVGGFWAVAGGLAVRLVPAEHVPRATAIVFGGVSAASVAGVPAGTLIGDLGGWRAAFAAVGLLGLAAFAGLLLLVPPLPSQGGLSFRELPLLLRRNPGVRTGVLVTFLLINGQFAAYTFVRPVLSERAGVDDALIGALLMAYGVAGIVGNFVAGSRAASHPRGTLLSLSTGIAAVTALLALHGTGPVTASVLLVVWGLAYGGVSVTLQTWMLKSAPDASEAATSLFVAAFNVSIALGALIGGVTADGIAITGVLWVAVALTLLAAATVGGHRRPL</sequence>
<evidence type="ECO:0000256" key="2">
    <source>
        <dbReference type="ARBA" id="ARBA00022475"/>
    </source>
</evidence>
<name>A0A9W6UZ61_9ACTN</name>
<feature type="transmembrane region" description="Helical" evidence="6">
    <location>
        <begin position="39"/>
        <end position="57"/>
    </location>
</feature>
<feature type="transmembrane region" description="Helical" evidence="6">
    <location>
        <begin position="230"/>
        <end position="251"/>
    </location>
</feature>
<feature type="transmembrane region" description="Helical" evidence="6">
    <location>
        <begin position="64"/>
        <end position="84"/>
    </location>
</feature>
<dbReference type="InterPro" id="IPR020846">
    <property type="entry name" value="MFS_dom"/>
</dbReference>
<feature type="domain" description="Major facilitator superfamily (MFS) profile" evidence="7">
    <location>
        <begin position="1"/>
        <end position="373"/>
    </location>
</feature>
<feature type="transmembrane region" description="Helical" evidence="6">
    <location>
        <begin position="320"/>
        <end position="340"/>
    </location>
</feature>
<organism evidence="8 9">
    <name type="scientific">Actinomadura rubrobrunea</name>
    <dbReference type="NCBI Taxonomy" id="115335"/>
    <lineage>
        <taxon>Bacteria</taxon>
        <taxon>Bacillati</taxon>
        <taxon>Actinomycetota</taxon>
        <taxon>Actinomycetes</taxon>
        <taxon>Streptosporangiales</taxon>
        <taxon>Thermomonosporaceae</taxon>
        <taxon>Actinomadura</taxon>
    </lineage>
</organism>
<dbReference type="AlphaFoldDB" id="A0A9W6UZ61"/>
<evidence type="ECO:0000259" key="7">
    <source>
        <dbReference type="PROSITE" id="PS50850"/>
    </source>
</evidence>
<evidence type="ECO:0000313" key="9">
    <source>
        <dbReference type="Proteomes" id="UP001165124"/>
    </source>
</evidence>
<dbReference type="GO" id="GO:0022857">
    <property type="term" value="F:transmembrane transporter activity"/>
    <property type="evidence" value="ECO:0007669"/>
    <property type="project" value="InterPro"/>
</dbReference>
<evidence type="ECO:0000256" key="5">
    <source>
        <dbReference type="ARBA" id="ARBA00023136"/>
    </source>
</evidence>
<accession>A0A9W6UZ61</accession>
<feature type="transmembrane region" description="Helical" evidence="6">
    <location>
        <begin position="151"/>
        <end position="176"/>
    </location>
</feature>
<dbReference type="Gene3D" id="1.20.1250.20">
    <property type="entry name" value="MFS general substrate transporter like domains"/>
    <property type="match status" value="2"/>
</dbReference>
<protein>
    <submittedName>
        <fullName evidence="8">MFS transporter</fullName>
    </submittedName>
</protein>
<dbReference type="EMBL" id="BSRZ01000014">
    <property type="protein sequence ID" value="GLW66425.1"/>
    <property type="molecule type" value="Genomic_DNA"/>
</dbReference>
<dbReference type="InterPro" id="IPR036259">
    <property type="entry name" value="MFS_trans_sf"/>
</dbReference>
<dbReference type="PROSITE" id="PS50850">
    <property type="entry name" value="MFS"/>
    <property type="match status" value="1"/>
</dbReference>
<evidence type="ECO:0000256" key="3">
    <source>
        <dbReference type="ARBA" id="ARBA00022692"/>
    </source>
</evidence>
<reference evidence="8" key="1">
    <citation type="submission" date="2023-02" db="EMBL/GenBank/DDBJ databases">
        <title>Actinomadura rubrobrunea NBRC 14622.</title>
        <authorList>
            <person name="Ichikawa N."/>
            <person name="Sato H."/>
            <person name="Tonouchi N."/>
        </authorList>
    </citation>
    <scope>NUCLEOTIDE SEQUENCE</scope>
    <source>
        <strain evidence="8">NBRC 14622</strain>
    </source>
</reference>
<gene>
    <name evidence="8" type="ORF">Arub01_46690</name>
</gene>
<comment type="subcellular location">
    <subcellularLocation>
        <location evidence="1">Cell membrane</location>
        <topology evidence="1">Multi-pass membrane protein</topology>
    </subcellularLocation>
</comment>